<sequence>MPSALFRPSSLRDTPRHGTSGRPRGLRRALPLVAVAAAVTVVASLAVVPQSARAAEASLTDSVARGTVEQDILSGRVTIDQLVDANIAARSSAQETAPLNRSELTRQATAEVQELREHGTVDAPDINAHTAASDGITASKFSFKKAFRKVKHFFSGTTTVNVPLWAGIAGSGATTTVGLAISAACAAGGVLWCAVASAAIFVAGAAVFVLLLECVRNQDRIWHVTLPQIQHSYCSK</sequence>
<dbReference type="HOGENOM" id="CLU_071250_0_0_11"/>
<protein>
    <submittedName>
        <fullName evidence="3">Uncharacterized protein</fullName>
    </submittedName>
</protein>
<dbReference type="KEGG" id="cmh:VO01_13695"/>
<feature type="region of interest" description="Disordered" evidence="1">
    <location>
        <begin position="1"/>
        <end position="25"/>
    </location>
</feature>
<organism evidence="3 4">
    <name type="scientific">Clavibacter michiganensis subsp. insidiosus</name>
    <dbReference type="NCBI Taxonomy" id="33014"/>
    <lineage>
        <taxon>Bacteria</taxon>
        <taxon>Bacillati</taxon>
        <taxon>Actinomycetota</taxon>
        <taxon>Actinomycetes</taxon>
        <taxon>Micrococcales</taxon>
        <taxon>Microbacteriaceae</taxon>
        <taxon>Clavibacter</taxon>
    </lineage>
</organism>
<evidence type="ECO:0000313" key="4">
    <source>
        <dbReference type="Proteomes" id="UP000032604"/>
    </source>
</evidence>
<keyword evidence="2" id="KW-1133">Transmembrane helix</keyword>
<name>A0A0D5CK57_9MICO</name>
<gene>
    <name evidence="3" type="ORF">VO01_13695</name>
</gene>
<dbReference type="PATRIC" id="fig|33014.5.peg.2824"/>
<evidence type="ECO:0000313" key="3">
    <source>
        <dbReference type="EMBL" id="AJW80036.1"/>
    </source>
</evidence>
<accession>A0A0D5CK57</accession>
<evidence type="ECO:0000256" key="1">
    <source>
        <dbReference type="SAM" id="MobiDB-lite"/>
    </source>
</evidence>
<proteinExistence type="predicted"/>
<keyword evidence="2" id="KW-0812">Transmembrane</keyword>
<dbReference type="EMBL" id="CP011043">
    <property type="protein sequence ID" value="AJW80036.1"/>
    <property type="molecule type" value="Genomic_DNA"/>
</dbReference>
<dbReference type="RefSeq" id="WP_045529693.1">
    <property type="nucleotide sequence ID" value="NZ_CP011043.1"/>
</dbReference>
<dbReference type="AlphaFoldDB" id="A0A0D5CK57"/>
<reference evidence="3 4" key="1">
    <citation type="journal article" date="2015" name="Genome Announc.">
        <title>Complete Genome Sequence of Clavibacter michiganensis subsp. insidiosus R1-1 Using PacBio Single-Molecule Real-Time Technology.</title>
        <authorList>
            <person name="Lu Y."/>
            <person name="Samac D.A."/>
            <person name="Glazebrook J."/>
            <person name="Ishimaru C.A."/>
        </authorList>
    </citation>
    <scope>NUCLEOTIDE SEQUENCE [LARGE SCALE GENOMIC DNA]</scope>
    <source>
        <strain evidence="3 4">R1-1</strain>
    </source>
</reference>
<evidence type="ECO:0000256" key="2">
    <source>
        <dbReference type="SAM" id="Phobius"/>
    </source>
</evidence>
<feature type="transmembrane region" description="Helical" evidence="2">
    <location>
        <begin position="189"/>
        <end position="212"/>
    </location>
</feature>
<keyword evidence="2" id="KW-0472">Membrane</keyword>
<dbReference type="Proteomes" id="UP000032604">
    <property type="component" value="Chromosome"/>
</dbReference>